<feature type="region of interest" description="Disordered" evidence="1">
    <location>
        <begin position="233"/>
        <end position="254"/>
    </location>
</feature>
<evidence type="ECO:0000256" key="1">
    <source>
        <dbReference type="SAM" id="MobiDB-lite"/>
    </source>
</evidence>
<feature type="compositionally biased region" description="Gly residues" evidence="1">
    <location>
        <begin position="36"/>
        <end position="77"/>
    </location>
</feature>
<dbReference type="Ensembl" id="ENSSSCT00045054817.1">
    <property type="protein sequence ID" value="ENSSSCP00045038199.1"/>
    <property type="gene ID" value="ENSSSCG00045032121.1"/>
</dbReference>
<reference evidence="3" key="1">
    <citation type="submission" date="2025-08" db="UniProtKB">
        <authorList>
            <consortium name="Ensembl"/>
        </authorList>
    </citation>
    <scope>IDENTIFICATION</scope>
</reference>
<evidence type="ECO:0000259" key="2">
    <source>
        <dbReference type="Pfam" id="PF15470"/>
    </source>
</evidence>
<name>A0A8D1IXE5_PIG</name>
<evidence type="ECO:0000313" key="3">
    <source>
        <dbReference type="Ensembl" id="ENSSSCP00045038199.1"/>
    </source>
</evidence>
<feature type="compositionally biased region" description="Gly residues" evidence="1">
    <location>
        <begin position="140"/>
        <end position="152"/>
    </location>
</feature>
<sequence length="254" mass="26261">MRCVRVRVPGDPGSLPTSPASPRRCEDPLVEEGSRGAAGQGGRGRGRRGGVGGGGGRRGEAAGGARGGGRGGGPAGGGRREPRAWLRVVQPAAPGVQHPTGGAAAPRRQRLLGLVQPLCAARQPGRPSRQVRARPSSGAGCSGAGAPGGSGRRGALSATAPARRKRSPPEERCVLETRRRRPRLGGCARCEILFCKKCRNLHSLRAYVAHCILEHPDLAHSTDVPLLRGPPRAPRTLSEPTTNPLMKAAAPPVI</sequence>
<protein>
    <recommendedName>
        <fullName evidence="2">DUF4637 domain-containing protein</fullName>
    </recommendedName>
</protein>
<dbReference type="PANTHER" id="PTHR37878">
    <property type="entry name" value="HYPOTHETICAL PROTEIN LOC689039"/>
    <property type="match status" value="1"/>
</dbReference>
<accession>A0A8D1IXE5</accession>
<dbReference type="Proteomes" id="UP000694728">
    <property type="component" value="Unplaced"/>
</dbReference>
<feature type="domain" description="DUF4637" evidence="2">
    <location>
        <begin position="173"/>
        <end position="215"/>
    </location>
</feature>
<proteinExistence type="predicted"/>
<feature type="region of interest" description="Disordered" evidence="1">
    <location>
        <begin position="121"/>
        <end position="171"/>
    </location>
</feature>
<dbReference type="InterPro" id="IPR029174">
    <property type="entry name" value="DUF4637"/>
</dbReference>
<dbReference type="Pfam" id="PF15470">
    <property type="entry name" value="DUF4637"/>
    <property type="match status" value="1"/>
</dbReference>
<organism evidence="3 4">
    <name type="scientific">Sus scrofa</name>
    <name type="common">Pig</name>
    <dbReference type="NCBI Taxonomy" id="9823"/>
    <lineage>
        <taxon>Eukaryota</taxon>
        <taxon>Metazoa</taxon>
        <taxon>Chordata</taxon>
        <taxon>Craniata</taxon>
        <taxon>Vertebrata</taxon>
        <taxon>Euteleostomi</taxon>
        <taxon>Mammalia</taxon>
        <taxon>Eutheria</taxon>
        <taxon>Laurasiatheria</taxon>
        <taxon>Artiodactyla</taxon>
        <taxon>Suina</taxon>
        <taxon>Suidae</taxon>
        <taxon>Sus</taxon>
    </lineage>
</organism>
<dbReference type="AlphaFoldDB" id="A0A8D1IXE5"/>
<feature type="region of interest" description="Disordered" evidence="1">
    <location>
        <begin position="1"/>
        <end position="80"/>
    </location>
</feature>
<dbReference type="PANTHER" id="PTHR37878:SF1">
    <property type="entry name" value="DUF4637 DOMAIN-CONTAINING PROTEIN"/>
    <property type="match status" value="1"/>
</dbReference>
<evidence type="ECO:0000313" key="4">
    <source>
        <dbReference type="Proteomes" id="UP000694728"/>
    </source>
</evidence>